<dbReference type="EMBL" id="CAHP01000014">
    <property type="protein sequence ID" value="CCG40779.1"/>
    <property type="molecule type" value="Genomic_DNA"/>
</dbReference>
<evidence type="ECO:0000313" key="2">
    <source>
        <dbReference type="Proteomes" id="UP000004169"/>
    </source>
</evidence>
<accession>H8FQZ1</accession>
<protein>
    <submittedName>
        <fullName evidence="1">Uncharacterized protein</fullName>
    </submittedName>
</protein>
<sequence length="109" mass="12031">MSHHTPLPRTQRLTLTAPASPAILERVAAIRGIGTVQPLGDGRQVALSYDLQIATLAELEPQMIAAGLALSDRALHRWSRAWAAFQDDNIRSHSRLRHQCCCTPPDDRT</sequence>
<dbReference type="AlphaFoldDB" id="H8FQZ1"/>
<dbReference type="eggNOG" id="ENOG502ZKI9">
    <property type="taxonomic scope" value="Bacteria"/>
</dbReference>
<proteinExistence type="predicted"/>
<dbReference type="OrthoDB" id="7360393at2"/>
<comment type="caution">
    <text evidence="1">The sequence shown here is derived from an EMBL/GenBank/DDBJ whole genome shotgun (WGS) entry which is preliminary data.</text>
</comment>
<name>H8FQZ1_MAGML</name>
<gene>
    <name evidence="1" type="ORF">PHAMO_210290</name>
</gene>
<keyword evidence="2" id="KW-1185">Reference proteome</keyword>
<dbReference type="Proteomes" id="UP000004169">
    <property type="component" value="Unassembled WGS sequence"/>
</dbReference>
<dbReference type="RefSeq" id="WP_002727332.1">
    <property type="nucleotide sequence ID" value="NZ_CAHP01000014.1"/>
</dbReference>
<organism evidence="1 2">
    <name type="scientific">Magnetospirillum molischianum DSM 120</name>
    <dbReference type="NCBI Taxonomy" id="1150626"/>
    <lineage>
        <taxon>Bacteria</taxon>
        <taxon>Pseudomonadati</taxon>
        <taxon>Pseudomonadota</taxon>
        <taxon>Alphaproteobacteria</taxon>
        <taxon>Rhodospirillales</taxon>
        <taxon>Rhodospirillaceae</taxon>
        <taxon>Magnetospirillum</taxon>
    </lineage>
</organism>
<reference evidence="1 2" key="1">
    <citation type="journal article" date="2012" name="J. Bacteriol.">
        <title>Draft Genome Sequence of the Purple Photosynthetic Bacterium Phaeospirillum molischianum DSM120, a Particularly Versatile Bacterium.</title>
        <authorList>
            <person name="Duquesne K."/>
            <person name="Prima V."/>
            <person name="Ji B."/>
            <person name="Rouy Z."/>
            <person name="Medigue C."/>
            <person name="Talla E."/>
            <person name="Sturgis J.N."/>
        </authorList>
    </citation>
    <scope>NUCLEOTIDE SEQUENCE [LARGE SCALE GENOMIC DNA]</scope>
    <source>
        <strain evidence="2">DSM120</strain>
    </source>
</reference>
<evidence type="ECO:0000313" key="1">
    <source>
        <dbReference type="EMBL" id="CCG40779.1"/>
    </source>
</evidence>